<evidence type="ECO:0000256" key="5">
    <source>
        <dbReference type="ARBA" id="ARBA00023136"/>
    </source>
</evidence>
<sequence>MIKNYLKIALRGLWKNKGFTFINLFGLTIGLCSCLLIGVYIMHELNYDNTQTKGNRIARMIMEYNFGKGESKKGNYTSVKVAPTFKRNFPEIESAVRMLKSSLVIGYKDKLLTEKSFMYADSSFFKIFSFDLIKGDKNTALDASHKVLLTQSTAKRYFGDEDPIGKALKVGNDSIPYQISGVMADCPSNSQIKFDFLASFSSLNVGKWENSYWNANFTTYLLLKDERSIATLQAKIKPFMAKEMTGEGASVSFDLEPFKSIHLHSPYDGFEPNNNIKYIYVLEAIALLILVIGCFTYVNLNTARSMERAKEVGVRKVIGADKSQLFWQFIGESVIVCVIAAIISFIAAILLLPAFNNLTDRQLPVEAFFTTPFVVATITVVLAVSFFAGLYPALVLTNFQPVKVLKGAFKNTASGQFTRKALIVFQFSVSVILIASTVIIQKQLAYIRNKNLGYERERVIILPFEYRMNSQLNVMRNEFKADKNILNVSRCVDAPVKIDGGYNMRNDQMPESQQIAVTANPIDQEYIKTTGLHIIAGTDLTEQDVKDASNENSKKNTFHFILNEAAARELGWTPQQAIGKRMFLDSQRPGYVKAVVKDFNFESLHNNIKPLVLFPEDWGSHLLIKISGQNIPQTIANLESKWKALVPYRPFEYRFMDDDFNNLYKSELRLGNALNIFAAIAIALACMGLLGLSAYMAKQRIKEIGIRKVLGASITDITTTLSASFIKLVLISIAISLPVAWYATGLWLQGFAYRANVSALTFIVAGGSVVIIAIITVSFQSIKAALANPVKSLKNE</sequence>
<feature type="transmembrane region" description="Helical" evidence="6">
    <location>
        <begin position="325"/>
        <end position="353"/>
    </location>
</feature>
<protein>
    <submittedName>
        <fullName evidence="9">FtsX-like permease family protein</fullName>
    </submittedName>
</protein>
<evidence type="ECO:0000256" key="1">
    <source>
        <dbReference type="ARBA" id="ARBA00004651"/>
    </source>
</evidence>
<comment type="subcellular location">
    <subcellularLocation>
        <location evidence="1">Cell membrane</location>
        <topology evidence="1">Multi-pass membrane protein</topology>
    </subcellularLocation>
</comment>
<dbReference type="PANTHER" id="PTHR30572:SF18">
    <property type="entry name" value="ABC-TYPE MACROLIDE FAMILY EXPORT SYSTEM PERMEASE COMPONENT 2"/>
    <property type="match status" value="1"/>
</dbReference>
<dbReference type="InterPro" id="IPR050250">
    <property type="entry name" value="Macrolide_Exporter_MacB"/>
</dbReference>
<dbReference type="InterPro" id="IPR003838">
    <property type="entry name" value="ABC3_permease_C"/>
</dbReference>
<feature type="domain" description="MacB-like periplasmic core" evidence="8">
    <location>
        <begin position="20"/>
        <end position="237"/>
    </location>
</feature>
<feature type="transmembrane region" description="Helical" evidence="6">
    <location>
        <begin position="757"/>
        <end position="779"/>
    </location>
</feature>
<feature type="domain" description="ABC3 transporter permease C-terminal" evidence="7">
    <location>
        <begin position="285"/>
        <end position="401"/>
    </location>
</feature>
<feature type="domain" description="ABC3 transporter permease C-terminal" evidence="7">
    <location>
        <begin position="675"/>
        <end position="785"/>
    </location>
</feature>
<organism evidence="9 10">
    <name type="scientific">Mucilaginibacter achroorhodeus</name>
    <dbReference type="NCBI Taxonomy" id="2599294"/>
    <lineage>
        <taxon>Bacteria</taxon>
        <taxon>Pseudomonadati</taxon>
        <taxon>Bacteroidota</taxon>
        <taxon>Sphingobacteriia</taxon>
        <taxon>Sphingobacteriales</taxon>
        <taxon>Sphingobacteriaceae</taxon>
        <taxon>Mucilaginibacter</taxon>
    </lineage>
</organism>
<evidence type="ECO:0000259" key="7">
    <source>
        <dbReference type="Pfam" id="PF02687"/>
    </source>
</evidence>
<accession>A0A563U3Y2</accession>
<feature type="transmembrane region" description="Helical" evidence="6">
    <location>
        <begin position="373"/>
        <end position="399"/>
    </location>
</feature>
<dbReference type="Pfam" id="PF02687">
    <property type="entry name" value="FtsX"/>
    <property type="match status" value="2"/>
</dbReference>
<evidence type="ECO:0000256" key="2">
    <source>
        <dbReference type="ARBA" id="ARBA00022475"/>
    </source>
</evidence>
<keyword evidence="4 6" id="KW-1133">Transmembrane helix</keyword>
<keyword evidence="5 6" id="KW-0472">Membrane</keyword>
<keyword evidence="2" id="KW-1003">Cell membrane</keyword>
<dbReference type="PROSITE" id="PS51257">
    <property type="entry name" value="PROKAR_LIPOPROTEIN"/>
    <property type="match status" value="1"/>
</dbReference>
<evidence type="ECO:0000256" key="6">
    <source>
        <dbReference type="SAM" id="Phobius"/>
    </source>
</evidence>
<evidence type="ECO:0000256" key="3">
    <source>
        <dbReference type="ARBA" id="ARBA00022692"/>
    </source>
</evidence>
<evidence type="ECO:0000313" key="10">
    <source>
        <dbReference type="Proteomes" id="UP000318010"/>
    </source>
</evidence>
<comment type="caution">
    <text evidence="9">The sequence shown here is derived from an EMBL/GenBank/DDBJ whole genome shotgun (WGS) entry which is preliminary data.</text>
</comment>
<evidence type="ECO:0000256" key="4">
    <source>
        <dbReference type="ARBA" id="ARBA00022989"/>
    </source>
</evidence>
<feature type="transmembrane region" description="Helical" evidence="6">
    <location>
        <begin position="676"/>
        <end position="697"/>
    </location>
</feature>
<evidence type="ECO:0000313" key="9">
    <source>
        <dbReference type="EMBL" id="TWR26058.1"/>
    </source>
</evidence>
<dbReference type="InterPro" id="IPR025857">
    <property type="entry name" value="MacB_PCD"/>
</dbReference>
<proteinExistence type="predicted"/>
<dbReference type="Pfam" id="PF12704">
    <property type="entry name" value="MacB_PCD"/>
    <property type="match status" value="1"/>
</dbReference>
<dbReference type="AlphaFoldDB" id="A0A563U3Y2"/>
<dbReference type="GO" id="GO:0005886">
    <property type="term" value="C:plasma membrane"/>
    <property type="evidence" value="ECO:0007669"/>
    <property type="project" value="UniProtKB-SubCell"/>
</dbReference>
<dbReference type="PANTHER" id="PTHR30572">
    <property type="entry name" value="MEMBRANE COMPONENT OF TRANSPORTER-RELATED"/>
    <property type="match status" value="1"/>
</dbReference>
<dbReference type="RefSeq" id="WP_146271118.1">
    <property type="nucleotide sequence ID" value="NZ_VOEI01000003.1"/>
</dbReference>
<feature type="transmembrane region" description="Helical" evidence="6">
    <location>
        <begin position="21"/>
        <end position="42"/>
    </location>
</feature>
<dbReference type="Proteomes" id="UP000318010">
    <property type="component" value="Unassembled WGS sequence"/>
</dbReference>
<dbReference type="EMBL" id="VOEI01000003">
    <property type="protein sequence ID" value="TWR26058.1"/>
    <property type="molecule type" value="Genomic_DNA"/>
</dbReference>
<gene>
    <name evidence="9" type="ORF">FPZ42_10530</name>
</gene>
<keyword evidence="3 6" id="KW-0812">Transmembrane</keyword>
<feature type="transmembrane region" description="Helical" evidence="6">
    <location>
        <begin position="709"/>
        <end position="737"/>
    </location>
</feature>
<feature type="transmembrane region" description="Helical" evidence="6">
    <location>
        <begin position="278"/>
        <end position="300"/>
    </location>
</feature>
<keyword evidence="10" id="KW-1185">Reference proteome</keyword>
<name>A0A563U3Y2_9SPHI</name>
<dbReference type="GO" id="GO:0022857">
    <property type="term" value="F:transmembrane transporter activity"/>
    <property type="evidence" value="ECO:0007669"/>
    <property type="project" value="TreeGrafter"/>
</dbReference>
<reference evidence="9 10" key="1">
    <citation type="submission" date="2019-07" db="EMBL/GenBank/DDBJ databases">
        <authorList>
            <person name="Kim J."/>
        </authorList>
    </citation>
    <scope>NUCLEOTIDE SEQUENCE [LARGE SCALE GENOMIC DNA]</scope>
    <source>
        <strain evidence="9 10">MJ1a</strain>
    </source>
</reference>
<dbReference type="OrthoDB" id="1451596at2"/>
<feature type="transmembrane region" description="Helical" evidence="6">
    <location>
        <begin position="420"/>
        <end position="440"/>
    </location>
</feature>
<evidence type="ECO:0000259" key="8">
    <source>
        <dbReference type="Pfam" id="PF12704"/>
    </source>
</evidence>